<feature type="region of interest" description="Disordered" evidence="6">
    <location>
        <begin position="22"/>
        <end position="49"/>
    </location>
</feature>
<evidence type="ECO:0000256" key="4">
    <source>
        <dbReference type="ARBA" id="ARBA00023163"/>
    </source>
</evidence>
<comment type="similarity">
    <text evidence="2">Belongs to the Mediator complex subunit 27 family.</text>
</comment>
<dbReference type="EMBL" id="JBFXLS010000006">
    <property type="protein sequence ID" value="KAL2832474.1"/>
    <property type="molecule type" value="Genomic_DNA"/>
</dbReference>
<comment type="subcellular location">
    <subcellularLocation>
        <location evidence="1">Nucleus</location>
    </subcellularLocation>
</comment>
<accession>A0ABR4IXH9</accession>
<proteinExistence type="inferred from homology"/>
<dbReference type="InterPro" id="IPR021627">
    <property type="entry name" value="Mediator_Med27"/>
</dbReference>
<feature type="compositionally biased region" description="Polar residues" evidence="6">
    <location>
        <begin position="23"/>
        <end position="46"/>
    </location>
</feature>
<keyword evidence="4" id="KW-0804">Transcription</keyword>
<evidence type="ECO:0000256" key="2">
    <source>
        <dbReference type="ARBA" id="ARBA00008048"/>
    </source>
</evidence>
<reference evidence="7 8" key="1">
    <citation type="submission" date="2024-07" db="EMBL/GenBank/DDBJ databases">
        <title>Section-level genome sequencing and comparative genomics of Aspergillus sections Usti and Cavernicolus.</title>
        <authorList>
            <consortium name="Lawrence Berkeley National Laboratory"/>
            <person name="Nybo J.L."/>
            <person name="Vesth T.C."/>
            <person name="Theobald S."/>
            <person name="Frisvad J.C."/>
            <person name="Larsen T.O."/>
            <person name="Kjaerboelling I."/>
            <person name="Rothschild-Mancinelli K."/>
            <person name="Lyhne E.K."/>
            <person name="Kogle M.E."/>
            <person name="Barry K."/>
            <person name="Clum A."/>
            <person name="Na H."/>
            <person name="Ledsgaard L."/>
            <person name="Lin J."/>
            <person name="Lipzen A."/>
            <person name="Kuo A."/>
            <person name="Riley R."/>
            <person name="Mondo S."/>
            <person name="LaButti K."/>
            <person name="Haridas S."/>
            <person name="Pangalinan J."/>
            <person name="Salamov A.A."/>
            <person name="Simmons B.A."/>
            <person name="Magnuson J.K."/>
            <person name="Chen J."/>
            <person name="Drula E."/>
            <person name="Henrissat B."/>
            <person name="Wiebenga A."/>
            <person name="Lubbers R.J."/>
            <person name="Gomes A.C."/>
            <person name="Makela M.R."/>
            <person name="Stajich J."/>
            <person name="Grigoriev I.V."/>
            <person name="Mortensen U.H."/>
            <person name="De vries R.P."/>
            <person name="Baker S.E."/>
            <person name="Andersen M.R."/>
        </authorList>
    </citation>
    <scope>NUCLEOTIDE SEQUENCE [LARGE SCALE GENOMIC DNA]</scope>
    <source>
        <strain evidence="7 8">CBS 600.67</strain>
    </source>
</reference>
<keyword evidence="5" id="KW-0539">Nucleus</keyword>
<dbReference type="Pfam" id="PF11571">
    <property type="entry name" value="Med27"/>
    <property type="match status" value="1"/>
</dbReference>
<evidence type="ECO:0000313" key="8">
    <source>
        <dbReference type="Proteomes" id="UP001610335"/>
    </source>
</evidence>
<sequence length="362" mass="39895">MATGPKASSKFPTVAVVIPKMEQSPSMSSNGLNNAKNTAFKESNPTVYPATGLEEQDAFSPEPVDPELLESEMELVSSLAKLQKLEDMIHQLRTLLPERLLGPLAPIVNPKATAGNTVPGSPLKLHEQLSQAVRAGSDEVGGFQAMWRGPEMKGVWDRIDTLVYENAGQLLQSSGMWERDYDTLLEDITKQDTIRKDQQQRAKEERERSQLQSAEGGWKALVDSFAQKDVPGLRVLPPKNDSSFIILLAKAGLAFKIHAIHAGQDIAVPDWQVSSKSTSGEPTSKLESAILDCLNSRSRKWDLTFLLEMISSYSKVFQTTCIECGKMQDKAANLPAFRRPKSTETSNNPQPPTFEAYHPSCL</sequence>
<keyword evidence="8" id="KW-1185">Reference proteome</keyword>
<keyword evidence="3" id="KW-0805">Transcription regulation</keyword>
<feature type="region of interest" description="Disordered" evidence="6">
    <location>
        <begin position="337"/>
        <end position="362"/>
    </location>
</feature>
<evidence type="ECO:0000256" key="5">
    <source>
        <dbReference type="ARBA" id="ARBA00023242"/>
    </source>
</evidence>
<evidence type="ECO:0000256" key="3">
    <source>
        <dbReference type="ARBA" id="ARBA00023015"/>
    </source>
</evidence>
<dbReference type="Proteomes" id="UP001610335">
    <property type="component" value="Unassembled WGS sequence"/>
</dbReference>
<evidence type="ECO:0000256" key="1">
    <source>
        <dbReference type="ARBA" id="ARBA00004123"/>
    </source>
</evidence>
<gene>
    <name evidence="7" type="ORF">BDW59DRAFT_105454</name>
</gene>
<name>A0ABR4IXH9_9EURO</name>
<protein>
    <submittedName>
        <fullName evidence="7">Mediator complex subunit 27-domain-containing protein</fullName>
    </submittedName>
</protein>
<comment type="caution">
    <text evidence="7">The sequence shown here is derived from an EMBL/GenBank/DDBJ whole genome shotgun (WGS) entry which is preliminary data.</text>
</comment>
<evidence type="ECO:0000313" key="7">
    <source>
        <dbReference type="EMBL" id="KAL2832474.1"/>
    </source>
</evidence>
<evidence type="ECO:0000256" key="6">
    <source>
        <dbReference type="SAM" id="MobiDB-lite"/>
    </source>
</evidence>
<organism evidence="7 8">
    <name type="scientific">Aspergillus cavernicola</name>
    <dbReference type="NCBI Taxonomy" id="176166"/>
    <lineage>
        <taxon>Eukaryota</taxon>
        <taxon>Fungi</taxon>
        <taxon>Dikarya</taxon>
        <taxon>Ascomycota</taxon>
        <taxon>Pezizomycotina</taxon>
        <taxon>Eurotiomycetes</taxon>
        <taxon>Eurotiomycetidae</taxon>
        <taxon>Eurotiales</taxon>
        <taxon>Aspergillaceae</taxon>
        <taxon>Aspergillus</taxon>
        <taxon>Aspergillus subgen. Nidulantes</taxon>
    </lineage>
</organism>